<proteinExistence type="predicted"/>
<reference evidence="7" key="1">
    <citation type="submission" date="2024-06" db="EMBL/GenBank/DDBJ databases">
        <title>A Novel Isolate, Dehalogenimonas sp. Strain 4OHTPN, Dechlorinates Aromatic 4 Hydroxy chlorothalonil by a Novel Reductive Dehalogenase.</title>
        <authorList>
            <person name="Liu G."/>
        </authorList>
    </citation>
    <scope>NUCLEOTIDE SEQUENCE</scope>
    <source>
        <strain evidence="7">4OHTPN</strain>
    </source>
</reference>
<dbReference type="PANTHER" id="PTHR34857:SF2">
    <property type="entry name" value="SLL0384 PROTEIN"/>
    <property type="match status" value="1"/>
</dbReference>
<dbReference type="GO" id="GO:0043190">
    <property type="term" value="C:ATP-binding cassette (ABC) transporter complex"/>
    <property type="evidence" value="ECO:0007669"/>
    <property type="project" value="InterPro"/>
</dbReference>
<dbReference type="RefSeq" id="WP_353714537.1">
    <property type="nucleotide sequence ID" value="NZ_CP159307.1"/>
</dbReference>
<sequence length="259" mass="28559">MRHSFLDQYSHLVSPAHRRDPRLKFLLSFLFIVAVVLTPAGSWATFAAYLVILGSIFGISKLPLGYVLKRSLIILPFVFLLGIINVFTRPGVELLGFDIGSWHLGATDGGLVFIGTLLARSWLSVLALILLTSTTPLPALLKGIERLGMPKVLVMILSFMYRYLFLLIDEVLRMKNARDSRSVGSPPASFQAKTVGAMIGSLFIRSYERGERVYAAMAARGFDGHSRTFGELVFDRTDLVSGIVMALLLMLPVTLSLLP</sequence>
<dbReference type="EMBL" id="CP159307">
    <property type="protein sequence ID" value="XCH33296.1"/>
    <property type="molecule type" value="Genomic_DNA"/>
</dbReference>
<evidence type="ECO:0000256" key="3">
    <source>
        <dbReference type="ARBA" id="ARBA00022692"/>
    </source>
</evidence>
<evidence type="ECO:0000256" key="4">
    <source>
        <dbReference type="ARBA" id="ARBA00022989"/>
    </source>
</evidence>
<feature type="transmembrane region" description="Helical" evidence="6">
    <location>
        <begin position="110"/>
        <end position="131"/>
    </location>
</feature>
<keyword evidence="5 6" id="KW-0472">Membrane</keyword>
<gene>
    <name evidence="7" type="primary">cbiQ</name>
    <name evidence="7" type="ORF">ABV300_00015</name>
</gene>
<dbReference type="GO" id="GO:0006824">
    <property type="term" value="P:cobalt ion transport"/>
    <property type="evidence" value="ECO:0007669"/>
    <property type="project" value="InterPro"/>
</dbReference>
<dbReference type="InterPro" id="IPR003339">
    <property type="entry name" value="ABC/ECF_trnsptr_transmembrane"/>
</dbReference>
<dbReference type="NCBIfam" id="TIGR02454">
    <property type="entry name" value="ECF_T_CbiQ"/>
    <property type="match status" value="1"/>
</dbReference>
<evidence type="ECO:0000256" key="6">
    <source>
        <dbReference type="SAM" id="Phobius"/>
    </source>
</evidence>
<organism evidence="7">
    <name type="scientific">Dehalogenimonas sp. 4OHTPN</name>
    <dbReference type="NCBI Taxonomy" id="3166643"/>
    <lineage>
        <taxon>Bacteria</taxon>
        <taxon>Bacillati</taxon>
        <taxon>Chloroflexota</taxon>
        <taxon>Dehalococcoidia</taxon>
        <taxon>Dehalococcoidales</taxon>
        <taxon>Dehalococcoidaceae</taxon>
        <taxon>Dehalogenimonas</taxon>
    </lineage>
</organism>
<dbReference type="Pfam" id="PF02361">
    <property type="entry name" value="CbiQ"/>
    <property type="match status" value="1"/>
</dbReference>
<accession>A0AAU8GB61</accession>
<keyword evidence="4 6" id="KW-1133">Transmembrane helix</keyword>
<dbReference type="InterPro" id="IPR012809">
    <property type="entry name" value="ECF_CbiQ"/>
</dbReference>
<dbReference type="InterPro" id="IPR051611">
    <property type="entry name" value="ECF_transporter_component"/>
</dbReference>
<keyword evidence="3 6" id="KW-0812">Transmembrane</keyword>
<evidence type="ECO:0000256" key="2">
    <source>
        <dbReference type="ARBA" id="ARBA00022475"/>
    </source>
</evidence>
<feature type="transmembrane region" description="Helical" evidence="6">
    <location>
        <begin position="152"/>
        <end position="168"/>
    </location>
</feature>
<keyword evidence="2" id="KW-1003">Cell membrane</keyword>
<feature type="transmembrane region" description="Helical" evidence="6">
    <location>
        <begin position="71"/>
        <end position="90"/>
    </location>
</feature>
<evidence type="ECO:0000313" key="7">
    <source>
        <dbReference type="EMBL" id="XCH33296.1"/>
    </source>
</evidence>
<dbReference type="PANTHER" id="PTHR34857">
    <property type="entry name" value="SLL0384 PROTEIN"/>
    <property type="match status" value="1"/>
</dbReference>
<comment type="subcellular location">
    <subcellularLocation>
        <location evidence="1">Cell membrane</location>
        <topology evidence="1">Multi-pass membrane protein</topology>
    </subcellularLocation>
</comment>
<name>A0AAU8GB61_9CHLR</name>
<dbReference type="AlphaFoldDB" id="A0AAU8GB61"/>
<feature type="transmembrane region" description="Helical" evidence="6">
    <location>
        <begin position="21"/>
        <end position="40"/>
    </location>
</feature>
<evidence type="ECO:0000256" key="1">
    <source>
        <dbReference type="ARBA" id="ARBA00004651"/>
    </source>
</evidence>
<feature type="transmembrane region" description="Helical" evidence="6">
    <location>
        <begin position="239"/>
        <end position="258"/>
    </location>
</feature>
<dbReference type="CDD" id="cd16914">
    <property type="entry name" value="EcfT"/>
    <property type="match status" value="1"/>
</dbReference>
<evidence type="ECO:0000256" key="5">
    <source>
        <dbReference type="ARBA" id="ARBA00023136"/>
    </source>
</evidence>
<protein>
    <submittedName>
        <fullName evidence="7">Cobalt ECF transporter T component CbiQ</fullName>
    </submittedName>
</protein>